<protein>
    <submittedName>
        <fullName evidence="2">DUF1622 domain-containing protein</fullName>
    </submittedName>
</protein>
<keyword evidence="1" id="KW-0812">Transmembrane</keyword>
<reference evidence="2 3" key="1">
    <citation type="submission" date="2023-04" db="EMBL/GenBank/DDBJ databases">
        <title>Luteimonas sp. M1R5S59.</title>
        <authorList>
            <person name="Sun J.-Q."/>
        </authorList>
    </citation>
    <scope>NUCLEOTIDE SEQUENCE [LARGE SCALE GENOMIC DNA]</scope>
    <source>
        <strain evidence="2 3">M1R5S59</strain>
    </source>
</reference>
<dbReference type="RefSeq" id="WP_280577855.1">
    <property type="nucleotide sequence ID" value="NZ_JARXRO010000014.1"/>
</dbReference>
<dbReference type="PANTHER" id="PTHR38468">
    <property type="entry name" value="SLL0939 PROTEIN"/>
    <property type="match status" value="1"/>
</dbReference>
<dbReference type="PANTHER" id="PTHR38468:SF1">
    <property type="entry name" value="SLL0939 PROTEIN"/>
    <property type="match status" value="1"/>
</dbReference>
<organism evidence="2 3">
    <name type="scientific">Luteimonas kalidii</name>
    <dbReference type="NCBI Taxonomy" id="3042025"/>
    <lineage>
        <taxon>Bacteria</taxon>
        <taxon>Pseudomonadati</taxon>
        <taxon>Pseudomonadota</taxon>
        <taxon>Gammaproteobacteria</taxon>
        <taxon>Lysobacterales</taxon>
        <taxon>Lysobacteraceae</taxon>
        <taxon>Luteimonas</taxon>
    </lineage>
</organism>
<proteinExistence type="predicted"/>
<dbReference type="InterPro" id="IPR012427">
    <property type="entry name" value="DUF1622"/>
</dbReference>
<gene>
    <name evidence="2" type="ORF">QFW81_06505</name>
</gene>
<accession>A0ABT6JSB6</accession>
<evidence type="ECO:0000313" key="3">
    <source>
        <dbReference type="Proteomes" id="UP001156873"/>
    </source>
</evidence>
<dbReference type="EMBL" id="JARXRO010000014">
    <property type="protein sequence ID" value="MDH5833575.1"/>
    <property type="molecule type" value="Genomic_DNA"/>
</dbReference>
<sequence length="123" mass="14105">MREWLFLLSEPVIAMIDLMALVLLAGATFYVFFRMIAMLFTRRWSDGHARRALWLDYARWLVAGLSLQLAADIIESSIAPSWEAIGQLGAIAVIRTFLNYFLERDLAEVRERDLESRPAEARG</sequence>
<keyword evidence="1" id="KW-1133">Transmembrane helix</keyword>
<keyword evidence="3" id="KW-1185">Reference proteome</keyword>
<comment type="caution">
    <text evidence="2">The sequence shown here is derived from an EMBL/GenBank/DDBJ whole genome shotgun (WGS) entry which is preliminary data.</text>
</comment>
<dbReference type="Pfam" id="PF07784">
    <property type="entry name" value="DUF1622"/>
    <property type="match status" value="1"/>
</dbReference>
<evidence type="ECO:0000256" key="1">
    <source>
        <dbReference type="SAM" id="Phobius"/>
    </source>
</evidence>
<dbReference type="Proteomes" id="UP001156873">
    <property type="component" value="Unassembled WGS sequence"/>
</dbReference>
<name>A0ABT6JSB6_9GAMM</name>
<keyword evidence="1" id="KW-0472">Membrane</keyword>
<feature type="transmembrane region" description="Helical" evidence="1">
    <location>
        <begin position="12"/>
        <end position="36"/>
    </location>
</feature>
<evidence type="ECO:0000313" key="2">
    <source>
        <dbReference type="EMBL" id="MDH5833575.1"/>
    </source>
</evidence>